<reference evidence="4" key="1">
    <citation type="submission" date="2022-07" db="EMBL/GenBank/DDBJ databases">
        <title>The genome of Lyophyllum shimeji provides insight into the initial evolution of ectomycorrhizal fungal genome.</title>
        <authorList>
            <person name="Kobayashi Y."/>
            <person name="Shibata T."/>
            <person name="Hirakawa H."/>
            <person name="Shigenobu S."/>
            <person name="Nishiyama T."/>
            <person name="Yamada A."/>
            <person name="Hasebe M."/>
            <person name="Kawaguchi M."/>
        </authorList>
    </citation>
    <scope>NUCLEOTIDE SEQUENCE</scope>
    <source>
        <strain evidence="4">AT787</strain>
    </source>
</reference>
<evidence type="ECO:0000256" key="1">
    <source>
        <dbReference type="ARBA" id="ARBA00022679"/>
    </source>
</evidence>
<evidence type="ECO:0000313" key="4">
    <source>
        <dbReference type="EMBL" id="GLB36406.1"/>
    </source>
</evidence>
<dbReference type="Pfam" id="PF22664">
    <property type="entry name" value="TRI-like_N"/>
    <property type="match status" value="1"/>
</dbReference>
<dbReference type="PANTHER" id="PTHR31896:SF64">
    <property type="entry name" value="TRICHOTHECENE 3-O-ACETYLTRANSFERASE"/>
    <property type="match status" value="1"/>
</dbReference>
<name>A0A9P3PJ84_LYOSH</name>
<proteinExistence type="predicted"/>
<dbReference type="GO" id="GO:0016740">
    <property type="term" value="F:transferase activity"/>
    <property type="evidence" value="ECO:0007669"/>
    <property type="project" value="UniProtKB-KW"/>
</dbReference>
<comment type="caution">
    <text evidence="4">The sequence shown here is derived from an EMBL/GenBank/DDBJ whole genome shotgun (WGS) entry which is preliminary data.</text>
</comment>
<feature type="region of interest" description="Disordered" evidence="2">
    <location>
        <begin position="243"/>
        <end position="274"/>
    </location>
</feature>
<dbReference type="Proteomes" id="UP001063166">
    <property type="component" value="Unassembled WGS sequence"/>
</dbReference>
<dbReference type="Gene3D" id="3.30.559.10">
    <property type="entry name" value="Chloramphenicol acetyltransferase-like domain"/>
    <property type="match status" value="2"/>
</dbReference>
<dbReference type="InterPro" id="IPR051283">
    <property type="entry name" value="Sec_Metabolite_Acyltrans"/>
</dbReference>
<gene>
    <name evidence="4" type="ORF">LshimejAT787_0306940</name>
</gene>
<keyword evidence="1 4" id="KW-0808">Transferase</keyword>
<dbReference type="AlphaFoldDB" id="A0A9P3PJ84"/>
<evidence type="ECO:0000256" key="2">
    <source>
        <dbReference type="SAM" id="MobiDB-lite"/>
    </source>
</evidence>
<accession>A0A9P3PJ84</accession>
<protein>
    <submittedName>
        <fullName evidence="4">Transferase family protein</fullName>
    </submittedName>
</protein>
<evidence type="ECO:0000259" key="3">
    <source>
        <dbReference type="Pfam" id="PF22664"/>
    </source>
</evidence>
<dbReference type="InterPro" id="IPR054710">
    <property type="entry name" value="Tri101-like_N"/>
</dbReference>
<dbReference type="InterPro" id="IPR023213">
    <property type="entry name" value="CAT-like_dom_sf"/>
</dbReference>
<dbReference type="PANTHER" id="PTHR31896">
    <property type="entry name" value="FAMILY REGULATORY PROTEIN, PUTATIVE (AFU_ORTHOLOGUE AFUA_3G14730)-RELATED"/>
    <property type="match status" value="1"/>
</dbReference>
<feature type="domain" description="Trichothecene 3-O-acetyltransferase-like N-terminal" evidence="3">
    <location>
        <begin position="56"/>
        <end position="212"/>
    </location>
</feature>
<evidence type="ECO:0000313" key="5">
    <source>
        <dbReference type="Proteomes" id="UP001063166"/>
    </source>
</evidence>
<keyword evidence="5" id="KW-1185">Reference proteome</keyword>
<sequence length="499" mass="54636">MASDSSILSLPGSRRLTSEIRSCARHLQLPDMHGPAIAKDTNYSLDVLGQQPFLKMYTPICLCFPVIDASSRPAIIATLTNGLERLYASFPWLAGKVVNEGSGSGNTGIFKVKPSEEIPRLVVKDLRDDPSAPTMDALRRANFPFSRLDEAIISPRKTLPGGADESTSNSAPVFLVQANFITGGLLLTFVGQHQTMDMTGEGQIIDLFSKACRNEQFTSEELTSGNLARHDLIPLLDDSYKPGPELAREIAKPPPSHPGSNSTDDQPTPPPPPKCTWTYFTFHPTALADLKSLATETITLPSGYISTDDALSALVWQAVIRARLPRLNPTTEATFARAVDVRRYLDIPQTYPGLMLMMTYHTGTVEKLAEAPLGAVASQLRSALDPKSSDLAYHTRALATFMDRTPDKNTISFLASLDLSADFMLSSWSKLNIYELDFNLGLGKPEAVRRPRPVEFAGLAYLMPRSLEGEIALAICLRDEDIERLKGDEEFAKYGSFIG</sequence>
<organism evidence="4 5">
    <name type="scientific">Lyophyllum shimeji</name>
    <name type="common">Hon-shimeji</name>
    <name type="synonym">Tricholoma shimeji</name>
    <dbReference type="NCBI Taxonomy" id="47721"/>
    <lineage>
        <taxon>Eukaryota</taxon>
        <taxon>Fungi</taxon>
        <taxon>Dikarya</taxon>
        <taxon>Basidiomycota</taxon>
        <taxon>Agaricomycotina</taxon>
        <taxon>Agaricomycetes</taxon>
        <taxon>Agaricomycetidae</taxon>
        <taxon>Agaricales</taxon>
        <taxon>Tricholomatineae</taxon>
        <taxon>Lyophyllaceae</taxon>
        <taxon>Lyophyllum</taxon>
    </lineage>
</organism>
<dbReference type="OrthoDB" id="1862401at2759"/>
<dbReference type="EMBL" id="BRPK01000003">
    <property type="protein sequence ID" value="GLB36406.1"/>
    <property type="molecule type" value="Genomic_DNA"/>
</dbReference>